<accession>G0IXG7</accession>
<gene>
    <name evidence="1" type="ordered locus">Cycma_3433</name>
</gene>
<dbReference type="AlphaFoldDB" id="G0IXG7"/>
<evidence type="ECO:0000313" key="2">
    <source>
        <dbReference type="Proteomes" id="UP000001635"/>
    </source>
</evidence>
<dbReference type="SUPFAM" id="SSF52309">
    <property type="entry name" value="N-(deoxy)ribosyltransferase-like"/>
    <property type="match status" value="1"/>
</dbReference>
<protein>
    <submittedName>
        <fullName evidence="1">Uncharacterized protein</fullName>
    </submittedName>
</protein>
<dbReference type="RefSeq" id="WP_014021446.1">
    <property type="nucleotide sequence ID" value="NC_015914.1"/>
</dbReference>
<sequence length="321" mass="37733">MRDHYQVDWAFAIKNSLDNVVQENFPQDIHRWPVLKAFDFDSYLLNDYFVVIKLKDKISGIPAGGSGRPKDIDLDNNAPNETPNIKNIDKWLDYLNAKLSTRPQDVLLIVPYKEGGKKVEEDWAIFTEEEKQLWHRQIEINIARHFYYLKGFDMKSEFFLPPGYQFLADDCKRLFDDHPDYNKNVFIMTRFVPGNKLLEDLDSEVRRVLRANDLNPIRADDKMYLRDRNLWNNVCVYMNCCKYGIAILEDRIANEFNPNVALEYGYMRALNKPVLLLADTGFRNLRADIIGTLREQFDITDINGTIDKPILKWLKELNIKK</sequence>
<dbReference type="KEGG" id="cmr:Cycma_3433"/>
<evidence type="ECO:0000313" key="1">
    <source>
        <dbReference type="EMBL" id="AEL27156.1"/>
    </source>
</evidence>
<name>G0IXG7_CYCMS</name>
<dbReference type="EMBL" id="CP002955">
    <property type="protein sequence ID" value="AEL27156.1"/>
    <property type="molecule type" value="Genomic_DNA"/>
</dbReference>
<dbReference type="STRING" id="880070.Cycma_3433"/>
<dbReference type="OrthoDB" id="7057060at2"/>
<proteinExistence type="predicted"/>
<dbReference type="eggNOG" id="ENOG502ZASB">
    <property type="taxonomic scope" value="Bacteria"/>
</dbReference>
<reference evidence="2" key="1">
    <citation type="submission" date="2011-07" db="EMBL/GenBank/DDBJ databases">
        <title>The complete genome of Cyclobacterium marinum DSM 745.</title>
        <authorList>
            <person name="Lucas S."/>
            <person name="Han J."/>
            <person name="Lapidus A."/>
            <person name="Bruce D."/>
            <person name="Goodwin L."/>
            <person name="Pitluck S."/>
            <person name="Peters L."/>
            <person name="Kyrpides N."/>
            <person name="Mavromatis K."/>
            <person name="Ivanova N."/>
            <person name="Ovchinnikova G."/>
            <person name="Chertkov O."/>
            <person name="Detter J.C."/>
            <person name="Tapia R."/>
            <person name="Han C."/>
            <person name="Land M."/>
            <person name="Hauser L."/>
            <person name="Markowitz V."/>
            <person name="Cheng J.-F."/>
            <person name="Hugenholtz P."/>
            <person name="Woyke T."/>
            <person name="Wu D."/>
            <person name="Tindall B."/>
            <person name="Schuetze A."/>
            <person name="Brambilla E."/>
            <person name="Klenk H.-P."/>
            <person name="Eisen J.A."/>
        </authorList>
    </citation>
    <scope>NUCLEOTIDE SEQUENCE [LARGE SCALE GENOMIC DNA]</scope>
    <source>
        <strain evidence="2">ATCC 25205 / DSM 745 / LMG 13164 / NCIMB 1802</strain>
    </source>
</reference>
<organism evidence="1 2">
    <name type="scientific">Cyclobacterium marinum (strain ATCC 25205 / DSM 745 / LMG 13164 / NCIMB 1802)</name>
    <name type="common">Flectobacillus marinus</name>
    <dbReference type="NCBI Taxonomy" id="880070"/>
    <lineage>
        <taxon>Bacteria</taxon>
        <taxon>Pseudomonadati</taxon>
        <taxon>Bacteroidota</taxon>
        <taxon>Cytophagia</taxon>
        <taxon>Cytophagales</taxon>
        <taxon>Cyclobacteriaceae</taxon>
        <taxon>Cyclobacterium</taxon>
    </lineage>
</organism>
<dbReference type="HOGENOM" id="CLU_865251_0_0_10"/>
<keyword evidence="2" id="KW-1185">Reference proteome</keyword>
<dbReference type="Proteomes" id="UP000001635">
    <property type="component" value="Chromosome"/>
</dbReference>